<evidence type="ECO:0000256" key="1">
    <source>
        <dbReference type="ARBA" id="ARBA00022793"/>
    </source>
</evidence>
<proteinExistence type="predicted"/>
<dbReference type="InterPro" id="IPR003817">
    <property type="entry name" value="PS_Dcarbxylase"/>
</dbReference>
<dbReference type="Pfam" id="PF12588">
    <property type="entry name" value="PSDC"/>
    <property type="match status" value="1"/>
</dbReference>
<dbReference type="EMBL" id="KN847046">
    <property type="protein sequence ID" value="KIW22614.1"/>
    <property type="molecule type" value="Genomic_DNA"/>
</dbReference>
<gene>
    <name evidence="4" type="ORF">PV07_10894</name>
</gene>
<keyword evidence="1" id="KW-0210">Decarboxylase</keyword>
<dbReference type="STRING" id="569365.A0A0D2CGH1"/>
<accession>A0A0D2CGH1</accession>
<dbReference type="Proteomes" id="UP000054466">
    <property type="component" value="Unassembled WGS sequence"/>
</dbReference>
<dbReference type="PANTHER" id="PTHR10067">
    <property type="entry name" value="PHOSPHATIDYLSERINE DECARBOXYLASE"/>
    <property type="match status" value="1"/>
</dbReference>
<evidence type="ECO:0000256" key="2">
    <source>
        <dbReference type="ARBA" id="ARBA00023239"/>
    </source>
</evidence>
<dbReference type="Pfam" id="PF02666">
    <property type="entry name" value="PS_Dcarbxylase"/>
    <property type="match status" value="1"/>
</dbReference>
<sequence length="437" mass="49477">MKNNRHHRQKRVGDWLPDHEIHREWLGGVIKHVDQNPKDLHPVLVEFKELIENNTRVYMLFESMFEQVPNKEPYNNDPRGQGHPEVRDYNHMLRVINHILTTPPSWSESSARVGLVGLPFNALFDWPMGTASGYAAFLDPDVNKMLKKVLNAWGDYLRSPESAKVLEKDAEGSWFGRHGQQELTTTANLGKTDYKFEELFQCDPSAPHMGYKSWDDFFTRLFKEGARPVASPEDDNVIANACESKTFKVARHVKARDHFWLKGQPYSVIDMLAQDPWAEQFVGGIVYQAFLSALSYHRWHAPVSGTLVKAYVVDGTYYSEPLFDDFTVDQGADPVGEVTSQGYLTATATRAIMFIEADNPAIGLMAFIGVGMCEVSTCEMTVKEGQHVKKGDEIGMFHFGGSTHCLMFRKGVDLEGFPEPHPEQNIPVRSELARVKV</sequence>
<dbReference type="GeneID" id="27350088"/>
<dbReference type="GO" id="GO:0006646">
    <property type="term" value="P:phosphatidylethanolamine biosynthetic process"/>
    <property type="evidence" value="ECO:0007669"/>
    <property type="project" value="TreeGrafter"/>
</dbReference>
<dbReference type="RefSeq" id="XP_016242830.1">
    <property type="nucleotide sequence ID" value="XM_016398268.1"/>
</dbReference>
<dbReference type="InterPro" id="IPR022237">
    <property type="entry name" value="PsiD-like"/>
</dbReference>
<keyword evidence="5" id="KW-1185">Reference proteome</keyword>
<dbReference type="PANTHER" id="PTHR10067:SF9">
    <property type="entry name" value="PHOSPHATIDYLSERINE DECARBOXYLASE FAMILY PROTEIN (AFU_ORTHOLOGUE AFUA_7G01730)"/>
    <property type="match status" value="1"/>
</dbReference>
<protein>
    <submittedName>
        <fullName evidence="4">Phosphatidylserine decarboxylase</fullName>
    </submittedName>
</protein>
<evidence type="ECO:0000259" key="3">
    <source>
        <dbReference type="Pfam" id="PF12588"/>
    </source>
</evidence>
<organism evidence="4 5">
    <name type="scientific">Cladophialophora immunda</name>
    <dbReference type="NCBI Taxonomy" id="569365"/>
    <lineage>
        <taxon>Eukaryota</taxon>
        <taxon>Fungi</taxon>
        <taxon>Dikarya</taxon>
        <taxon>Ascomycota</taxon>
        <taxon>Pezizomycotina</taxon>
        <taxon>Eurotiomycetes</taxon>
        <taxon>Chaetothyriomycetidae</taxon>
        <taxon>Chaetothyriales</taxon>
        <taxon>Herpotrichiellaceae</taxon>
        <taxon>Cladophialophora</taxon>
    </lineage>
</organism>
<dbReference type="GO" id="GO:0005739">
    <property type="term" value="C:mitochondrion"/>
    <property type="evidence" value="ECO:0007669"/>
    <property type="project" value="TreeGrafter"/>
</dbReference>
<dbReference type="GO" id="GO:0004609">
    <property type="term" value="F:phosphatidylserine decarboxylase activity"/>
    <property type="evidence" value="ECO:0007669"/>
    <property type="project" value="InterPro"/>
</dbReference>
<feature type="domain" description="L-tryptophan decarboxylase PsiD-like" evidence="3">
    <location>
        <begin position="41"/>
        <end position="183"/>
    </location>
</feature>
<name>A0A0D2CGH1_9EURO</name>
<keyword evidence="2" id="KW-0456">Lyase</keyword>
<dbReference type="VEuPathDB" id="FungiDB:PV07_10894"/>
<evidence type="ECO:0000313" key="5">
    <source>
        <dbReference type="Proteomes" id="UP000054466"/>
    </source>
</evidence>
<dbReference type="AlphaFoldDB" id="A0A0D2CGH1"/>
<reference evidence="4 5" key="1">
    <citation type="submission" date="2015-01" db="EMBL/GenBank/DDBJ databases">
        <title>The Genome Sequence of Cladophialophora immunda CBS83496.</title>
        <authorList>
            <consortium name="The Broad Institute Genomics Platform"/>
            <person name="Cuomo C."/>
            <person name="de Hoog S."/>
            <person name="Gorbushina A."/>
            <person name="Stielow B."/>
            <person name="Teixiera M."/>
            <person name="Abouelleil A."/>
            <person name="Chapman S.B."/>
            <person name="Priest M."/>
            <person name="Young S.K."/>
            <person name="Wortman J."/>
            <person name="Nusbaum C."/>
            <person name="Birren B."/>
        </authorList>
    </citation>
    <scope>NUCLEOTIDE SEQUENCE [LARGE SCALE GENOMIC DNA]</scope>
    <source>
        <strain evidence="4 5">CBS 83496</strain>
    </source>
</reference>
<evidence type="ECO:0000313" key="4">
    <source>
        <dbReference type="EMBL" id="KIW22614.1"/>
    </source>
</evidence>
<dbReference type="OrthoDB" id="5973539at2759"/>
<dbReference type="HOGENOM" id="CLU_033450_1_0_1"/>